<organism evidence="5 6">
    <name type="scientific">Nocardioides immobilis</name>
    <dbReference type="NCBI Taxonomy" id="2049295"/>
    <lineage>
        <taxon>Bacteria</taxon>
        <taxon>Bacillati</taxon>
        <taxon>Actinomycetota</taxon>
        <taxon>Actinomycetes</taxon>
        <taxon>Propionibacteriales</taxon>
        <taxon>Nocardioidaceae</taxon>
        <taxon>Nocardioides</taxon>
    </lineage>
</organism>
<dbReference type="InterPro" id="IPR025736">
    <property type="entry name" value="PucR_C-HTH_dom"/>
</dbReference>
<keyword evidence="6" id="KW-1185">Reference proteome</keyword>
<dbReference type="InterPro" id="IPR042070">
    <property type="entry name" value="PucR_C-HTH_sf"/>
</dbReference>
<evidence type="ECO:0000259" key="4">
    <source>
        <dbReference type="Pfam" id="PF17853"/>
    </source>
</evidence>
<evidence type="ECO:0008006" key="7">
    <source>
        <dbReference type="Google" id="ProtNLM"/>
    </source>
</evidence>
<evidence type="ECO:0000313" key="5">
    <source>
        <dbReference type="EMBL" id="RHW29126.1"/>
    </source>
</evidence>
<dbReference type="Pfam" id="PF13556">
    <property type="entry name" value="HTH_30"/>
    <property type="match status" value="1"/>
</dbReference>
<accession>A0A417Y9E3</accession>
<dbReference type="InterPro" id="IPR041522">
    <property type="entry name" value="CdaR_GGDEF"/>
</dbReference>
<feature type="domain" description="PucR C-terminal helix-turn-helix" evidence="2">
    <location>
        <begin position="351"/>
        <end position="407"/>
    </location>
</feature>
<reference evidence="5 6" key="1">
    <citation type="submission" date="2018-09" db="EMBL/GenBank/DDBJ databases">
        <title>Genome sequencing of Nocardioides immobilis CCTCC AB 2017083 for comparison to Nocardioides silvaticus.</title>
        <authorList>
            <person name="Li C."/>
            <person name="Wang G."/>
        </authorList>
    </citation>
    <scope>NUCLEOTIDE SEQUENCE [LARGE SCALE GENOMIC DNA]</scope>
    <source>
        <strain evidence="5 6">CCTCC AB 2017083</strain>
    </source>
</reference>
<dbReference type="OrthoDB" id="3663486at2"/>
<proteinExistence type="inferred from homology"/>
<dbReference type="InterPro" id="IPR025751">
    <property type="entry name" value="RsbRD_N_dom"/>
</dbReference>
<evidence type="ECO:0000313" key="6">
    <source>
        <dbReference type="Proteomes" id="UP000283644"/>
    </source>
</evidence>
<comment type="similarity">
    <text evidence="1">Belongs to the CdaR family.</text>
</comment>
<dbReference type="PANTHER" id="PTHR33744">
    <property type="entry name" value="CARBOHYDRATE DIACID REGULATOR"/>
    <property type="match status" value="1"/>
</dbReference>
<dbReference type="PANTHER" id="PTHR33744:SF1">
    <property type="entry name" value="DNA-BINDING TRANSCRIPTIONAL ACTIVATOR ADER"/>
    <property type="match status" value="1"/>
</dbReference>
<feature type="domain" description="RsbT co-antagonist protein RsbRD N-terminal" evidence="3">
    <location>
        <begin position="22"/>
        <end position="163"/>
    </location>
</feature>
<comment type="caution">
    <text evidence="5">The sequence shown here is derived from an EMBL/GenBank/DDBJ whole genome shotgun (WGS) entry which is preliminary data.</text>
</comment>
<name>A0A417Y9E3_9ACTN</name>
<evidence type="ECO:0000256" key="1">
    <source>
        <dbReference type="ARBA" id="ARBA00006754"/>
    </source>
</evidence>
<evidence type="ECO:0000259" key="2">
    <source>
        <dbReference type="Pfam" id="PF13556"/>
    </source>
</evidence>
<dbReference type="AlphaFoldDB" id="A0A417Y9E3"/>
<dbReference type="InterPro" id="IPR051448">
    <property type="entry name" value="CdaR-like_regulators"/>
</dbReference>
<feature type="domain" description="CdaR GGDEF-like" evidence="4">
    <location>
        <begin position="177"/>
        <end position="298"/>
    </location>
</feature>
<evidence type="ECO:0000259" key="3">
    <source>
        <dbReference type="Pfam" id="PF14361"/>
    </source>
</evidence>
<protein>
    <recommendedName>
        <fullName evidence="7">PucR family transcriptional regulator</fullName>
    </recommendedName>
</protein>
<dbReference type="Pfam" id="PF17853">
    <property type="entry name" value="GGDEF_2"/>
    <property type="match status" value="1"/>
</dbReference>
<dbReference type="Pfam" id="PF14361">
    <property type="entry name" value="RsbRD_N"/>
    <property type="match status" value="1"/>
</dbReference>
<gene>
    <name evidence="5" type="ORF">D0Z08_00275</name>
</gene>
<dbReference type="Proteomes" id="UP000283644">
    <property type="component" value="Unassembled WGS sequence"/>
</dbReference>
<dbReference type="RefSeq" id="WP_118921524.1">
    <property type="nucleotide sequence ID" value="NZ_QXGH01000002.1"/>
</dbReference>
<dbReference type="EMBL" id="QXGH01000002">
    <property type="protein sequence ID" value="RHW29126.1"/>
    <property type="molecule type" value="Genomic_DNA"/>
</dbReference>
<dbReference type="Gene3D" id="1.10.10.2840">
    <property type="entry name" value="PucR C-terminal helix-turn-helix domain"/>
    <property type="match status" value="1"/>
</dbReference>
<sequence length="421" mass="46556">MDEEAVAAQRVVLGEKMGNELDELTQELQMEMLRQVPDLAVDRTVVELLGVSIRSNLETIVQVLRNVVDVDFVITPIGAREYARRLAQHGVSLIALLRAYRLGQRMLMDWGFAKLVETVDAPLALESYHALAQVTYRYVDSISEQVVAEYQEERERWLAHRSTVVADTLERLLVGDAVDVDSAEKGLGHRLRQHHVGVLLWTADPAAVAADLAMLENVVARLNRAIDGRGTPMFWPKDRATGWAWLSVHADVEMPDPRQLEDSLAGIDPQVRVALGTPAAGPSGFRATHLEACRAQQVALVASDRGARVTSFGDPGVRVASLLVHDLEAARRLVRTTLGGLALDTESADRLRETTLVFLAEKGSHTTTSARLHLHKNTVKYRLKRAVEERGRPVDEDRLDLELALIACQWLGPAVLVSKEP</sequence>